<accession>A0A2M9A9T7</accession>
<comment type="caution">
    <text evidence="3">The sequence shown here is derived from an EMBL/GenBank/DDBJ whole genome shotgun (WGS) entry which is preliminary data.</text>
</comment>
<proteinExistence type="inferred from homology"/>
<sequence length="311" mass="35687">MHLKNKKILVTGALGFIGRTLLETLIEQNCEAELYGIDIKPFPSNANALKQNIRYEQLDIRNKELVQSYVRKHKFDGIVHLAAVSRVEDAENDKKNCIDTNYNGTKYIATAAAENRSSWFIFGSSREVYGEQKNFPVSENADLLPLNIYGFYKLEGERIVKASFEKYCVLRFSNVYGNAYDIPKRVIPKFVQTALQGGELTLEGGAQIIDFTFIDDTVKSIIRCMEFLDAGKIKKETIHILPGRENRITDIIDILREKQMYFSVLKKDARSYDVQQFLGNSNHMRDVLELDPSHFVTLEEGIDKYLSRIDY</sequence>
<evidence type="ECO:0000313" key="4">
    <source>
        <dbReference type="Proteomes" id="UP000231134"/>
    </source>
</evidence>
<protein>
    <submittedName>
        <fullName evidence="3">dTDP-glucose 4,6-dehydratase/UDP-glucose 4-epimerase</fullName>
    </submittedName>
</protein>
<dbReference type="AlphaFoldDB" id="A0A2M9A9T7"/>
<dbReference type="Proteomes" id="UP000231134">
    <property type="component" value="Unassembled WGS sequence"/>
</dbReference>
<dbReference type="InterPro" id="IPR036291">
    <property type="entry name" value="NAD(P)-bd_dom_sf"/>
</dbReference>
<dbReference type="InterPro" id="IPR001509">
    <property type="entry name" value="Epimerase_deHydtase"/>
</dbReference>
<dbReference type="EMBL" id="PGEX01000001">
    <property type="protein sequence ID" value="PJJ42496.1"/>
    <property type="molecule type" value="Genomic_DNA"/>
</dbReference>
<dbReference type="Gene3D" id="3.40.50.720">
    <property type="entry name" value="NAD(P)-binding Rossmann-like Domain"/>
    <property type="match status" value="1"/>
</dbReference>
<name>A0A2M9A9T7_9BACT</name>
<dbReference type="SUPFAM" id="SSF51735">
    <property type="entry name" value="NAD(P)-binding Rossmann-fold domains"/>
    <property type="match status" value="1"/>
</dbReference>
<gene>
    <name evidence="3" type="ORF">BGX16_2527</name>
</gene>
<comment type="similarity">
    <text evidence="1">Belongs to the NAD(P)-dependent epimerase/dehydratase family.</text>
</comment>
<evidence type="ECO:0000313" key="3">
    <source>
        <dbReference type="EMBL" id="PJJ42496.1"/>
    </source>
</evidence>
<organism evidence="3 4">
    <name type="scientific">Hallerella succinigenes</name>
    <dbReference type="NCBI Taxonomy" id="1896222"/>
    <lineage>
        <taxon>Bacteria</taxon>
        <taxon>Pseudomonadati</taxon>
        <taxon>Fibrobacterota</taxon>
        <taxon>Fibrobacteria</taxon>
        <taxon>Fibrobacterales</taxon>
        <taxon>Fibrobacteraceae</taxon>
        <taxon>Hallerella</taxon>
    </lineage>
</organism>
<dbReference type="Pfam" id="PF01370">
    <property type="entry name" value="Epimerase"/>
    <property type="match status" value="1"/>
</dbReference>
<dbReference type="CDD" id="cd08946">
    <property type="entry name" value="SDR_e"/>
    <property type="match status" value="1"/>
</dbReference>
<keyword evidence="4" id="KW-1185">Reference proteome</keyword>
<feature type="domain" description="NAD-dependent epimerase/dehydratase" evidence="2">
    <location>
        <begin position="8"/>
        <end position="233"/>
    </location>
</feature>
<dbReference type="RefSeq" id="WP_100426353.1">
    <property type="nucleotide sequence ID" value="NZ_PGEX01000001.1"/>
</dbReference>
<reference evidence="3 4" key="1">
    <citation type="submission" date="2017-11" db="EMBL/GenBank/DDBJ databases">
        <title>Animal gut microbial communities from fecal samples from Wisconsin, USA.</title>
        <authorList>
            <person name="Neumann A."/>
        </authorList>
    </citation>
    <scope>NUCLEOTIDE SEQUENCE [LARGE SCALE GENOMIC DNA]</scope>
    <source>
        <strain evidence="3 4">UWS3</strain>
    </source>
</reference>
<evidence type="ECO:0000256" key="1">
    <source>
        <dbReference type="ARBA" id="ARBA00007637"/>
    </source>
</evidence>
<dbReference type="PANTHER" id="PTHR43000">
    <property type="entry name" value="DTDP-D-GLUCOSE 4,6-DEHYDRATASE-RELATED"/>
    <property type="match status" value="1"/>
</dbReference>
<dbReference type="OrthoDB" id="9803010at2"/>
<evidence type="ECO:0000259" key="2">
    <source>
        <dbReference type="Pfam" id="PF01370"/>
    </source>
</evidence>